<dbReference type="Pfam" id="PF23031">
    <property type="entry name" value="GBD_ELAPOR1"/>
    <property type="match status" value="1"/>
</dbReference>
<dbReference type="Pfam" id="PF23089">
    <property type="entry name" value="ELAPOR1_C"/>
    <property type="match status" value="1"/>
</dbReference>
<dbReference type="InterPro" id="IPR056608">
    <property type="entry name" value="Elapor1/2_GBD"/>
</dbReference>
<dbReference type="GO" id="GO:0005802">
    <property type="term" value="C:trans-Golgi network"/>
    <property type="evidence" value="ECO:0007669"/>
    <property type="project" value="TreeGrafter"/>
</dbReference>
<dbReference type="GO" id="GO:0005770">
    <property type="term" value="C:late endosome"/>
    <property type="evidence" value="ECO:0007669"/>
    <property type="project" value="TreeGrafter"/>
</dbReference>
<keyword evidence="7 10" id="KW-0472">Membrane</keyword>
<name>A0AAW0MHC1_9GOBI</name>
<dbReference type="PROSITE" id="PS51914">
    <property type="entry name" value="MRH"/>
    <property type="match status" value="1"/>
</dbReference>
<dbReference type="EMBL" id="JBBPFD010000491">
    <property type="protein sequence ID" value="KAK7878534.1"/>
    <property type="molecule type" value="Genomic_DNA"/>
</dbReference>
<dbReference type="Proteomes" id="UP001460270">
    <property type="component" value="Unassembled WGS sequence"/>
</dbReference>
<comment type="caution">
    <text evidence="13">The sequence shown here is derived from an EMBL/GenBank/DDBJ whole genome shotgun (WGS) entry which is preliminary data.</text>
</comment>
<evidence type="ECO:0000256" key="8">
    <source>
        <dbReference type="ARBA" id="ARBA00023157"/>
    </source>
</evidence>
<keyword evidence="5 11" id="KW-0732">Signal</keyword>
<dbReference type="AlphaFoldDB" id="A0AAW0MHC1"/>
<evidence type="ECO:0000256" key="1">
    <source>
        <dbReference type="ARBA" id="ARBA00004251"/>
    </source>
</evidence>
<protein>
    <recommendedName>
        <fullName evidence="12">MRH domain-containing protein</fullName>
    </recommendedName>
</protein>
<feature type="chain" id="PRO_5043732289" description="MRH domain-containing protein" evidence="11">
    <location>
        <begin position="25"/>
        <end position="979"/>
    </location>
</feature>
<dbReference type="GO" id="GO:0070062">
    <property type="term" value="C:extracellular exosome"/>
    <property type="evidence" value="ECO:0007669"/>
    <property type="project" value="TreeGrafter"/>
</dbReference>
<evidence type="ECO:0000256" key="7">
    <source>
        <dbReference type="ARBA" id="ARBA00023136"/>
    </source>
</evidence>
<evidence type="ECO:0000259" key="12">
    <source>
        <dbReference type="PROSITE" id="PS51914"/>
    </source>
</evidence>
<dbReference type="InterPro" id="IPR044865">
    <property type="entry name" value="MRH_dom"/>
</dbReference>
<dbReference type="GO" id="GO:0000045">
    <property type="term" value="P:autophagosome assembly"/>
    <property type="evidence" value="ECO:0007669"/>
    <property type="project" value="TreeGrafter"/>
</dbReference>
<feature type="domain" description="MRH" evidence="12">
    <location>
        <begin position="625"/>
        <end position="821"/>
    </location>
</feature>
<keyword evidence="8" id="KW-1015">Disulfide bond</keyword>
<dbReference type="GO" id="GO:0005764">
    <property type="term" value="C:lysosome"/>
    <property type="evidence" value="ECO:0007669"/>
    <property type="project" value="TreeGrafter"/>
</dbReference>
<evidence type="ECO:0000256" key="3">
    <source>
        <dbReference type="ARBA" id="ARBA00022475"/>
    </source>
</evidence>
<dbReference type="Pfam" id="PF23032">
    <property type="entry name" value="GBD_ELAPOR1-like_3rd"/>
    <property type="match status" value="1"/>
</dbReference>
<evidence type="ECO:0000256" key="11">
    <source>
        <dbReference type="SAM" id="SignalP"/>
    </source>
</evidence>
<evidence type="ECO:0000256" key="2">
    <source>
        <dbReference type="ARBA" id="ARBA00007627"/>
    </source>
</evidence>
<dbReference type="InterPro" id="IPR039181">
    <property type="entry name" value="Elapor1/2"/>
</dbReference>
<dbReference type="Pfam" id="PF23091">
    <property type="entry name" value="TNFR_ELAPOR1_6th"/>
    <property type="match status" value="1"/>
</dbReference>
<dbReference type="SMART" id="SM01411">
    <property type="entry name" value="Ephrin_rec_like"/>
    <property type="match status" value="4"/>
</dbReference>
<evidence type="ECO:0000256" key="9">
    <source>
        <dbReference type="ARBA" id="ARBA00023180"/>
    </source>
</evidence>
<keyword evidence="14" id="KW-1185">Reference proteome</keyword>
<dbReference type="GO" id="GO:0044090">
    <property type="term" value="P:positive regulation of vacuole organization"/>
    <property type="evidence" value="ECO:0007669"/>
    <property type="project" value="TreeGrafter"/>
</dbReference>
<dbReference type="PANTHER" id="PTHR22727">
    <property type="entry name" value="PROTEIN CBG13728"/>
    <property type="match status" value="1"/>
</dbReference>
<dbReference type="InterPro" id="IPR009011">
    <property type="entry name" value="Man6P_isomerase_rcpt-bd_dom_sf"/>
</dbReference>
<dbReference type="InterPro" id="IPR056610">
    <property type="entry name" value="Elapor1/2_TNFR-like"/>
</dbReference>
<accession>A0AAW0MHC1</accession>
<sequence>MMHPALQPCMGLLILWLLCEQSQAELPICKESDYHFEYTECDMLGARWRVAVPNKQDTCTGLPDPVKGTQCTFSCNEGEFLDMRSQECHKCTPGTYSLGTGVAFDEWDSLPHGFVTLHHNTFDVTNFRLGPQKVNTLPLTRDECTATLSYAVNLKKPGVLTFEYLYPDNNVYFEFFVQNDQCQSTESDSRYMKVSENDWKKHQVELNKGNNVLYWRTTGYSFNSDIKPVLLKNIGISGVAYTSECFLCKPGTYSAKPGAARCSSCPADTFSTKGATVCHPCLNNTFAGRSWTCKPRPACTTSNYFYTHTPCDAEGKTQLMYKWIEPKICSETVEGAVQLPASGHKQTCPPCNPGFYVTNSTTCEPCQQGFYSNGTVCEKCPAGTEPLVGYEYKWWNTMPRNVKSFIFSSDLSDPERSTAWEVAGEYIYTTPGGDDTNLLILTLNVPGYRLPQSVSKSSEISELARITFVFETKCTADCTFFFQAVYSQWSSETVEQWKGTNNKQSYSYVIQGNNTTNFKWAFRRTEKSSRERKYSSDFAKIYSIHITNVIGGVASQCRHCPLVASQTSSGCVPCPPGHYMVSETGVCKSCSLNTIIRAEQPVGQAACVPCGPNTKRNKDFSACLSDCHFNIQSQWGLLHYHFSPLSNVTGFHSNVRFTTKGLRYFQYFNLGLCGTELGISGRVPATCVDNVTESGKKEVKGYICQSTVVPSGIRGQTVVSSQPVIIGDTLVGVTTQTSLNTISSPAHLFPSTSTLPDVIFYYRSSDKTQACKQGRAATVRMRCNPTVSAKDQITTPRNCSEGTCDGCTFHFLWESQNACPLCTKNHYKEIVSACVQGIQKTTFVWQQPLRCFGGEPLPEQLISACVTLDFWLKFGVSTGTVAALLLISISCYFWKRTRKLEYKYSKLMMSSGGKECELPAPDSCAIMEGEDAEDDYIDLTKKSLFTKIKSFRTERTVDGFDSVPLKSSLLKQEEDSDDD</sequence>
<evidence type="ECO:0000313" key="14">
    <source>
        <dbReference type="Proteomes" id="UP001460270"/>
    </source>
</evidence>
<gene>
    <name evidence="13" type="ORF">WMY93_030370</name>
</gene>
<keyword evidence="4 10" id="KW-0812">Transmembrane</keyword>
<keyword evidence="6 10" id="KW-1133">Transmembrane helix</keyword>
<dbReference type="SUPFAM" id="SSF50911">
    <property type="entry name" value="Mannose 6-phosphate receptor domain"/>
    <property type="match status" value="1"/>
</dbReference>
<reference evidence="14" key="1">
    <citation type="submission" date="2024-04" db="EMBL/GenBank/DDBJ databases">
        <title>Salinicola lusitanus LLJ914,a marine bacterium isolated from the Okinawa Trough.</title>
        <authorList>
            <person name="Li J."/>
        </authorList>
    </citation>
    <scope>NUCLEOTIDE SEQUENCE [LARGE SCALE GENOMIC DNA]</scope>
</reference>
<keyword evidence="9" id="KW-0325">Glycoprotein</keyword>
<proteinExistence type="inferred from homology"/>
<evidence type="ECO:0000256" key="6">
    <source>
        <dbReference type="ARBA" id="ARBA00022989"/>
    </source>
</evidence>
<evidence type="ECO:0000256" key="10">
    <source>
        <dbReference type="SAM" id="Phobius"/>
    </source>
</evidence>
<evidence type="ECO:0000256" key="4">
    <source>
        <dbReference type="ARBA" id="ARBA00022692"/>
    </source>
</evidence>
<evidence type="ECO:0000256" key="5">
    <source>
        <dbReference type="ARBA" id="ARBA00022729"/>
    </source>
</evidence>
<organism evidence="13 14">
    <name type="scientific">Mugilogobius chulae</name>
    <name type="common">yellowstripe goby</name>
    <dbReference type="NCBI Taxonomy" id="88201"/>
    <lineage>
        <taxon>Eukaryota</taxon>
        <taxon>Metazoa</taxon>
        <taxon>Chordata</taxon>
        <taxon>Craniata</taxon>
        <taxon>Vertebrata</taxon>
        <taxon>Euteleostomi</taxon>
        <taxon>Actinopterygii</taxon>
        <taxon>Neopterygii</taxon>
        <taxon>Teleostei</taxon>
        <taxon>Neoteleostei</taxon>
        <taxon>Acanthomorphata</taxon>
        <taxon>Gobiaria</taxon>
        <taxon>Gobiiformes</taxon>
        <taxon>Gobioidei</taxon>
        <taxon>Gobiidae</taxon>
        <taxon>Gobionellinae</taxon>
        <taxon>Mugilogobius</taxon>
    </lineage>
</organism>
<dbReference type="InterPro" id="IPR056607">
    <property type="entry name" value="Elapor1/2_MRH"/>
</dbReference>
<comment type="subcellular location">
    <subcellularLocation>
        <location evidence="1">Cell membrane</location>
        <topology evidence="1">Single-pass type I membrane protein</topology>
    </subcellularLocation>
</comment>
<comment type="similarity">
    <text evidence="2">Belongs to the ELAPOR family.</text>
</comment>
<dbReference type="Pfam" id="PF23087">
    <property type="entry name" value="MRH_ELAPOR1_9th"/>
    <property type="match status" value="1"/>
</dbReference>
<feature type="transmembrane region" description="Helical" evidence="10">
    <location>
        <begin position="870"/>
        <end position="894"/>
    </location>
</feature>
<dbReference type="GO" id="GO:0005886">
    <property type="term" value="C:plasma membrane"/>
    <property type="evidence" value="ECO:0007669"/>
    <property type="project" value="UniProtKB-SubCell"/>
</dbReference>
<dbReference type="InterPro" id="IPR009030">
    <property type="entry name" value="Growth_fac_rcpt_cys_sf"/>
</dbReference>
<feature type="signal peptide" evidence="11">
    <location>
        <begin position="1"/>
        <end position="24"/>
    </location>
</feature>
<dbReference type="Gene3D" id="2.10.50.10">
    <property type="entry name" value="Tumor Necrosis Factor Receptor, subunit A, domain 2"/>
    <property type="match status" value="1"/>
</dbReference>
<dbReference type="Gene3D" id="2.70.130.10">
    <property type="entry name" value="Mannose-6-phosphate receptor binding domain"/>
    <property type="match status" value="1"/>
</dbReference>
<dbReference type="PANTHER" id="PTHR22727:SF13">
    <property type="entry name" value="ENDOSOME_LYSOSOME-ASSOCIATED APOPTOSIS AND AUTOPHAGY REGULATOR 1"/>
    <property type="match status" value="1"/>
</dbReference>
<dbReference type="InterPro" id="IPR056609">
    <property type="entry name" value="Elapor1-like_3rd"/>
</dbReference>
<evidence type="ECO:0000313" key="13">
    <source>
        <dbReference type="EMBL" id="KAK7878534.1"/>
    </source>
</evidence>
<dbReference type="SUPFAM" id="SSF57184">
    <property type="entry name" value="Growth factor receptor domain"/>
    <property type="match status" value="1"/>
</dbReference>
<keyword evidence="3" id="KW-1003">Cell membrane</keyword>
<dbReference type="InterPro" id="IPR056606">
    <property type="entry name" value="Elapor1/2_C"/>
</dbReference>